<dbReference type="AlphaFoldDB" id="A0A368U911"/>
<gene>
    <name evidence="1" type="ORF">DU506_00610</name>
</gene>
<evidence type="ECO:0000313" key="2">
    <source>
        <dbReference type="Proteomes" id="UP000253204"/>
    </source>
</evidence>
<dbReference type="Proteomes" id="UP000253204">
    <property type="component" value="Unassembled WGS sequence"/>
</dbReference>
<reference evidence="1 2" key="1">
    <citation type="submission" date="2018-07" db="EMBL/GenBank/DDBJ databases">
        <title>Halomonas rutogse sp. nov., isolated from Lake TangqianCo on Tibetan Plateau.</title>
        <authorList>
            <person name="Lu H."/>
            <person name="Xing P."/>
            <person name="Wu Q."/>
        </authorList>
    </citation>
    <scope>NUCLEOTIDE SEQUENCE [LARGE SCALE GENOMIC DNA]</scope>
    <source>
        <strain evidence="1 2">TQ8S</strain>
    </source>
</reference>
<protein>
    <submittedName>
        <fullName evidence="1">DUF2591 domain-containing protein</fullName>
    </submittedName>
</protein>
<dbReference type="RefSeq" id="WP_114485017.1">
    <property type="nucleotide sequence ID" value="NZ_CBCSHM010000005.1"/>
</dbReference>
<dbReference type="Pfam" id="PF10765">
    <property type="entry name" value="Phage_P22_NinX"/>
    <property type="match status" value="1"/>
</dbReference>
<comment type="caution">
    <text evidence="1">The sequence shown here is derived from an EMBL/GenBank/DDBJ whole genome shotgun (WGS) entry which is preliminary data.</text>
</comment>
<proteinExistence type="predicted"/>
<accession>A0A368U911</accession>
<name>A0A368U911_9GAMM</name>
<dbReference type="InterPro" id="IPR019701">
    <property type="entry name" value="Phage_P22_NinX"/>
</dbReference>
<evidence type="ECO:0000313" key="1">
    <source>
        <dbReference type="EMBL" id="RCV93689.1"/>
    </source>
</evidence>
<dbReference type="EMBL" id="QPIJ01000001">
    <property type="protein sequence ID" value="RCV93689.1"/>
    <property type="molecule type" value="Genomic_DNA"/>
</dbReference>
<keyword evidence="2" id="KW-1185">Reference proteome</keyword>
<sequence>MQINTEDLMGPLLDWAVAVAIGTLTAEHAGDQTFYRLKTVGVESGTWVGPVHPAGQAACGQSIWRPSSDWRQGGPLLSEYAISVRPITDAQWLAEEFITHNTARAVDDSKHDGYLVAGMRVLVKSLMGDTITVPAHLRQQASMALQ</sequence>
<dbReference type="OrthoDB" id="6902912at2"/>
<organism evidence="1 2">
    <name type="scientific">Vreelandella rituensis</name>
    <dbReference type="NCBI Taxonomy" id="2282306"/>
    <lineage>
        <taxon>Bacteria</taxon>
        <taxon>Pseudomonadati</taxon>
        <taxon>Pseudomonadota</taxon>
        <taxon>Gammaproteobacteria</taxon>
        <taxon>Oceanospirillales</taxon>
        <taxon>Halomonadaceae</taxon>
        <taxon>Vreelandella</taxon>
    </lineage>
</organism>